<evidence type="ECO:0000313" key="4">
    <source>
        <dbReference type="Proteomes" id="UP000315003"/>
    </source>
</evidence>
<keyword evidence="4" id="KW-1185">Reference proteome</keyword>
<dbReference type="PANTHER" id="PTHR37318">
    <property type="entry name" value="BSL7504 PROTEIN"/>
    <property type="match status" value="1"/>
</dbReference>
<gene>
    <name evidence="3" type="ORF">SV7mr_51930</name>
</gene>
<dbReference type="InterPro" id="IPR036388">
    <property type="entry name" value="WH-like_DNA-bd_sf"/>
</dbReference>
<feature type="domain" description="HTH arsR-type" evidence="2">
    <location>
        <begin position="26"/>
        <end position="114"/>
    </location>
</feature>
<reference evidence="3 4" key="1">
    <citation type="submission" date="2019-02" db="EMBL/GenBank/DDBJ databases">
        <title>Deep-cultivation of Planctomycetes and their phenomic and genomic characterization uncovers novel biology.</title>
        <authorList>
            <person name="Wiegand S."/>
            <person name="Jogler M."/>
            <person name="Boedeker C."/>
            <person name="Pinto D."/>
            <person name="Vollmers J."/>
            <person name="Rivas-Marin E."/>
            <person name="Kohn T."/>
            <person name="Peeters S.H."/>
            <person name="Heuer A."/>
            <person name="Rast P."/>
            <person name="Oberbeckmann S."/>
            <person name="Bunk B."/>
            <person name="Jeske O."/>
            <person name="Meyerdierks A."/>
            <person name="Storesund J.E."/>
            <person name="Kallscheuer N."/>
            <person name="Luecker S."/>
            <person name="Lage O.M."/>
            <person name="Pohl T."/>
            <person name="Merkel B.J."/>
            <person name="Hornburger P."/>
            <person name="Mueller R.-W."/>
            <person name="Bruemmer F."/>
            <person name="Labrenz M."/>
            <person name="Spormann A.M."/>
            <person name="Op den Camp H."/>
            <person name="Overmann J."/>
            <person name="Amann R."/>
            <person name="Jetten M.S.M."/>
            <person name="Mascher T."/>
            <person name="Medema M.H."/>
            <person name="Devos D.P."/>
            <person name="Kaster A.-K."/>
            <person name="Ovreas L."/>
            <person name="Rohde M."/>
            <person name="Galperin M.Y."/>
            <person name="Jogler C."/>
        </authorList>
    </citation>
    <scope>NUCLEOTIDE SEQUENCE [LARGE SCALE GENOMIC DNA]</scope>
    <source>
        <strain evidence="3 4">SV_7m_r</strain>
    </source>
</reference>
<proteinExistence type="predicted"/>
<evidence type="ECO:0000256" key="1">
    <source>
        <dbReference type="SAM" id="MobiDB-lite"/>
    </source>
</evidence>
<dbReference type="EMBL" id="CP036272">
    <property type="protein sequence ID" value="QDT62643.1"/>
    <property type="molecule type" value="Genomic_DNA"/>
</dbReference>
<organism evidence="3 4">
    <name type="scientific">Stieleria bergensis</name>
    <dbReference type="NCBI Taxonomy" id="2528025"/>
    <lineage>
        <taxon>Bacteria</taxon>
        <taxon>Pseudomonadati</taxon>
        <taxon>Planctomycetota</taxon>
        <taxon>Planctomycetia</taxon>
        <taxon>Pirellulales</taxon>
        <taxon>Pirellulaceae</taxon>
        <taxon>Stieleria</taxon>
    </lineage>
</organism>
<evidence type="ECO:0000313" key="3">
    <source>
        <dbReference type="EMBL" id="QDT62643.1"/>
    </source>
</evidence>
<dbReference type="GO" id="GO:0003700">
    <property type="term" value="F:DNA-binding transcription factor activity"/>
    <property type="evidence" value="ECO:0007669"/>
    <property type="project" value="InterPro"/>
</dbReference>
<dbReference type="CDD" id="cd00090">
    <property type="entry name" value="HTH_ARSR"/>
    <property type="match status" value="1"/>
</dbReference>
<dbReference type="PANTHER" id="PTHR37318:SF1">
    <property type="entry name" value="BSL7504 PROTEIN"/>
    <property type="match status" value="1"/>
</dbReference>
<dbReference type="OrthoDB" id="9800369at2"/>
<dbReference type="InterPro" id="IPR011991">
    <property type="entry name" value="ArsR-like_HTH"/>
</dbReference>
<accession>A0A517T2N9</accession>
<name>A0A517T2N9_9BACT</name>
<dbReference type="AlphaFoldDB" id="A0A517T2N9"/>
<dbReference type="SMART" id="SM00418">
    <property type="entry name" value="HTH_ARSR"/>
    <property type="match status" value="1"/>
</dbReference>
<dbReference type="Gene3D" id="1.10.10.10">
    <property type="entry name" value="Winged helix-like DNA-binding domain superfamily/Winged helix DNA-binding domain"/>
    <property type="match status" value="1"/>
</dbReference>
<dbReference type="Pfam" id="PF13601">
    <property type="entry name" value="HTH_34"/>
    <property type="match status" value="1"/>
</dbReference>
<sequence>MPRKTSGSVPIEGAAKAAGVGRFSYEGLDRVMHEKARLGILASLAANSEGLLFNDLKQLCALTDGNLSRHLRVLSEANLVEVWKGGKGTRQQTMYRLTSDGRDRFTQYISELERVVADAQVQRQTDGEKRKGRGLSGGWSPA</sequence>
<feature type="region of interest" description="Disordered" evidence="1">
    <location>
        <begin position="120"/>
        <end position="142"/>
    </location>
</feature>
<dbReference type="SUPFAM" id="SSF46785">
    <property type="entry name" value="Winged helix' DNA-binding domain"/>
    <property type="match status" value="1"/>
</dbReference>
<evidence type="ECO:0000259" key="2">
    <source>
        <dbReference type="SMART" id="SM00418"/>
    </source>
</evidence>
<dbReference type="InterPro" id="IPR027395">
    <property type="entry name" value="WH_DNA-bd_dom"/>
</dbReference>
<dbReference type="InterPro" id="IPR036390">
    <property type="entry name" value="WH_DNA-bd_sf"/>
</dbReference>
<dbReference type="InterPro" id="IPR001845">
    <property type="entry name" value="HTH_ArsR_DNA-bd_dom"/>
</dbReference>
<protein>
    <submittedName>
        <fullName evidence="3">Helix-turn-helix domain protein</fullName>
    </submittedName>
</protein>
<dbReference type="Proteomes" id="UP000315003">
    <property type="component" value="Chromosome"/>
</dbReference>